<dbReference type="Proteomes" id="UP000799772">
    <property type="component" value="Unassembled WGS sequence"/>
</dbReference>
<accession>A0A9P4IMP9</accession>
<protein>
    <submittedName>
        <fullName evidence="2">Uncharacterized protein</fullName>
    </submittedName>
</protein>
<gene>
    <name evidence="2" type="ORF">NA57DRAFT_55022</name>
</gene>
<evidence type="ECO:0000313" key="2">
    <source>
        <dbReference type="EMBL" id="KAF2100951.1"/>
    </source>
</evidence>
<evidence type="ECO:0000256" key="1">
    <source>
        <dbReference type="SAM" id="MobiDB-lite"/>
    </source>
</evidence>
<reference evidence="2" key="1">
    <citation type="journal article" date="2020" name="Stud. Mycol.">
        <title>101 Dothideomycetes genomes: a test case for predicting lifestyles and emergence of pathogens.</title>
        <authorList>
            <person name="Haridas S."/>
            <person name="Albert R."/>
            <person name="Binder M."/>
            <person name="Bloem J."/>
            <person name="Labutti K."/>
            <person name="Salamov A."/>
            <person name="Andreopoulos B."/>
            <person name="Baker S."/>
            <person name="Barry K."/>
            <person name="Bills G."/>
            <person name="Bluhm B."/>
            <person name="Cannon C."/>
            <person name="Castanera R."/>
            <person name="Culley D."/>
            <person name="Daum C."/>
            <person name="Ezra D."/>
            <person name="Gonzalez J."/>
            <person name="Henrissat B."/>
            <person name="Kuo A."/>
            <person name="Liang C."/>
            <person name="Lipzen A."/>
            <person name="Lutzoni F."/>
            <person name="Magnuson J."/>
            <person name="Mondo S."/>
            <person name="Nolan M."/>
            <person name="Ohm R."/>
            <person name="Pangilinan J."/>
            <person name="Park H.-J."/>
            <person name="Ramirez L."/>
            <person name="Alfaro M."/>
            <person name="Sun H."/>
            <person name="Tritt A."/>
            <person name="Yoshinaga Y."/>
            <person name="Zwiers L.-H."/>
            <person name="Turgeon B."/>
            <person name="Goodwin S."/>
            <person name="Spatafora J."/>
            <person name="Crous P."/>
            <person name="Grigoriev I."/>
        </authorList>
    </citation>
    <scope>NUCLEOTIDE SEQUENCE</scope>
    <source>
        <strain evidence="2">CBS 133067</strain>
    </source>
</reference>
<feature type="region of interest" description="Disordered" evidence="1">
    <location>
        <begin position="168"/>
        <end position="198"/>
    </location>
</feature>
<keyword evidence="3" id="KW-1185">Reference proteome</keyword>
<organism evidence="2 3">
    <name type="scientific">Rhizodiscina lignyota</name>
    <dbReference type="NCBI Taxonomy" id="1504668"/>
    <lineage>
        <taxon>Eukaryota</taxon>
        <taxon>Fungi</taxon>
        <taxon>Dikarya</taxon>
        <taxon>Ascomycota</taxon>
        <taxon>Pezizomycotina</taxon>
        <taxon>Dothideomycetes</taxon>
        <taxon>Pleosporomycetidae</taxon>
        <taxon>Aulographales</taxon>
        <taxon>Rhizodiscinaceae</taxon>
        <taxon>Rhizodiscina</taxon>
    </lineage>
</organism>
<comment type="caution">
    <text evidence="2">The sequence shown here is derived from an EMBL/GenBank/DDBJ whole genome shotgun (WGS) entry which is preliminary data.</text>
</comment>
<feature type="compositionally biased region" description="Basic and acidic residues" evidence="1">
    <location>
        <begin position="188"/>
        <end position="198"/>
    </location>
</feature>
<name>A0A9P4IMP9_9PEZI</name>
<proteinExistence type="predicted"/>
<evidence type="ECO:0000313" key="3">
    <source>
        <dbReference type="Proteomes" id="UP000799772"/>
    </source>
</evidence>
<sequence>MAVTSLRPYSRPYDELEFQFHACLNCDRVHGTSREGRRQVSAARGSKGSTGLPCRYESNLGTITSRGEARGSGAYPICKAVASVDVPQSNIRVCLSQRVPELSSEIAYQLHESRTDEQTDDHQGGCPRQSNKLLIIAPSSFTSIHEGLLQVRGRSLAAASFQVPISAAPPRRPWPPNLVPQQLIDGEADSRRRRDSQEKRPFVLITSSLLPATKCLAHWGKEPLLKQQYLTNQHAGAVLVSSNNNFVHEACNGLQEEPGFRSRKMPLGYIQVPIVRLHARSRLIADPERIERGIIRMQP</sequence>
<dbReference type="AlphaFoldDB" id="A0A9P4IMP9"/>
<dbReference type="EMBL" id="ML978124">
    <property type="protein sequence ID" value="KAF2100951.1"/>
    <property type="molecule type" value="Genomic_DNA"/>
</dbReference>